<dbReference type="GO" id="GO:0071973">
    <property type="term" value="P:bacterial-type flagellum-dependent cell motility"/>
    <property type="evidence" value="ECO:0007669"/>
    <property type="project" value="TreeGrafter"/>
</dbReference>
<dbReference type="Pfam" id="PF02465">
    <property type="entry name" value="FliD_N"/>
    <property type="match status" value="1"/>
</dbReference>
<dbReference type="InterPro" id="IPR010809">
    <property type="entry name" value="FliD_C"/>
</dbReference>
<dbReference type="Pfam" id="PF07195">
    <property type="entry name" value="FliD_C"/>
    <property type="match status" value="2"/>
</dbReference>
<feature type="coiled-coil region" evidence="5">
    <location>
        <begin position="667"/>
        <end position="712"/>
    </location>
</feature>
<keyword evidence="5" id="KW-0964">Secreted</keyword>
<evidence type="ECO:0000256" key="2">
    <source>
        <dbReference type="ARBA" id="ARBA00011255"/>
    </source>
</evidence>
<dbReference type="PANTHER" id="PTHR30288:SF0">
    <property type="entry name" value="FLAGELLAR HOOK-ASSOCIATED PROTEIN 2"/>
    <property type="match status" value="1"/>
</dbReference>
<keyword evidence="8" id="KW-0969">Cilium</keyword>
<sequence length="725" mass="77598">MGISLGGFSGLDTDSIIQQLMYVERAPIRRMESKQSEINNEISAWQNMNTSLDTLKKQVEEFKVGTDNIFDHMTATSSDEDILQVSASDSARAGSHDLTVNQLAKNHRVASAQQSDSTSSLTLTTGAFTISLANGGEYDDKVNISTASETEIKSLLKSKAGLDDATAQTTAATIVSNQGSYTNLDSVQTINGLSDQVFEDIKGEIMTNDQKLKLDISIDGTESLNDVMDKINNAVGNDDGTGENMINASVVDNTLVIESAVSGTNNELQFNDTDGVLKELGVLGVTASNQFNDSTSGLGHANGTFNLTSSNGASIDITMGSNYSLEDVKEAINNNGSNDGSIKASIQDNKLVIDDLSGGTLSFGDTTGSVLSDLGVSTGNQRNLQSAQDAKFTLDSLSITRSSNEIDDVLEGVSLELSGLNESGETTTFTIDTAKEDITTTIKSFVDQYNSVIGKLEKYGGKEAILQGDSTLNSVRSMLYNSTVLPSTTISSTEWLSNTPFDENGTSGTLAVEAEQADGTTADYNIGITDTDTLDDILQKFQSAGLTDDGTGVYSDANIEVYVSEDNQLTIESKNGKSVDLSNSSSQVLSDLKMPQSFEKNTISLLGIEVDSDGRLSVDSNKLKDALDNNLSDVKQMFTGVNGIMDRVSDQVDLATDNFDGYLSNRIDSLESEVDYLDEDIESLERRLTIREEGLQAQFTAMEQAIAQMQNQGSWLSSQTTSTGF</sequence>
<feature type="domain" description="Flagellar hook-associated protein 2 C-terminal" evidence="7">
    <location>
        <begin position="585"/>
        <end position="711"/>
    </location>
</feature>
<reference evidence="8 9" key="1">
    <citation type="submission" date="2019-03" db="EMBL/GenBank/DDBJ databases">
        <title>Subsurface microbial communities from deep shales in Ohio and West Virginia, USA.</title>
        <authorList>
            <person name="Wrighton K."/>
        </authorList>
    </citation>
    <scope>NUCLEOTIDE SEQUENCE [LARGE SCALE GENOMIC DNA]</scope>
    <source>
        <strain evidence="8 9">MSL 6dP</strain>
    </source>
</reference>
<comment type="subunit">
    <text evidence="2 5">Homopentamer.</text>
</comment>
<evidence type="ECO:0000256" key="5">
    <source>
        <dbReference type="RuleBase" id="RU362066"/>
    </source>
</evidence>
<dbReference type="GO" id="GO:0009421">
    <property type="term" value="C:bacterial-type flagellum filament cap"/>
    <property type="evidence" value="ECO:0007669"/>
    <property type="project" value="InterPro"/>
</dbReference>
<evidence type="ECO:0000259" key="6">
    <source>
        <dbReference type="Pfam" id="PF02465"/>
    </source>
</evidence>
<gene>
    <name evidence="8" type="ORF">C7959_10240</name>
</gene>
<evidence type="ECO:0000256" key="4">
    <source>
        <dbReference type="ARBA" id="ARBA00023143"/>
    </source>
</evidence>
<dbReference type="InterPro" id="IPR040026">
    <property type="entry name" value="FliD"/>
</dbReference>
<protein>
    <recommendedName>
        <fullName evidence="5">Flagellar hook-associated protein 2</fullName>
        <shortName evidence="5">HAP2</shortName>
    </recommendedName>
    <alternativeName>
        <fullName evidence="5">Flagellar cap protein</fullName>
    </alternativeName>
</protein>
<feature type="domain" description="Flagellar hook-associated protein 2 C-terminal" evidence="7">
    <location>
        <begin position="387"/>
        <end position="497"/>
    </location>
</feature>
<comment type="subcellular location">
    <subcellularLocation>
        <location evidence="5">Secreted</location>
    </subcellularLocation>
    <subcellularLocation>
        <location evidence="5">Bacterial flagellum</location>
    </subcellularLocation>
</comment>
<evidence type="ECO:0000313" key="8">
    <source>
        <dbReference type="EMBL" id="TDX58902.1"/>
    </source>
</evidence>
<keyword evidence="8" id="KW-0282">Flagellum</keyword>
<organism evidence="8 9">
    <name type="scientific">Orenia marismortui</name>
    <dbReference type="NCBI Taxonomy" id="46469"/>
    <lineage>
        <taxon>Bacteria</taxon>
        <taxon>Bacillati</taxon>
        <taxon>Bacillota</taxon>
        <taxon>Clostridia</taxon>
        <taxon>Halanaerobiales</taxon>
        <taxon>Halobacteroidaceae</taxon>
        <taxon>Orenia</taxon>
    </lineage>
</organism>
<dbReference type="InterPro" id="IPR003481">
    <property type="entry name" value="FliD_N"/>
</dbReference>
<dbReference type="EMBL" id="SOEG01000002">
    <property type="protein sequence ID" value="TDX58902.1"/>
    <property type="molecule type" value="Genomic_DNA"/>
</dbReference>
<feature type="domain" description="Flagellar hook-associated protein 2 N-terminal" evidence="6">
    <location>
        <begin position="9"/>
        <end position="107"/>
    </location>
</feature>
<accession>A0A4R8HFV6</accession>
<keyword evidence="3 5" id="KW-0175">Coiled coil</keyword>
<keyword evidence="8" id="KW-0966">Cell projection</keyword>
<comment type="similarity">
    <text evidence="1 5">Belongs to the FliD family.</text>
</comment>
<comment type="caution">
    <text evidence="8">The sequence shown here is derived from an EMBL/GenBank/DDBJ whole genome shotgun (WGS) entry which is preliminary data.</text>
</comment>
<name>A0A4R8HFV6_9FIRM</name>
<keyword evidence="9" id="KW-1185">Reference proteome</keyword>
<evidence type="ECO:0000256" key="1">
    <source>
        <dbReference type="ARBA" id="ARBA00009764"/>
    </source>
</evidence>
<evidence type="ECO:0000259" key="7">
    <source>
        <dbReference type="Pfam" id="PF07195"/>
    </source>
</evidence>
<dbReference type="Proteomes" id="UP000295832">
    <property type="component" value="Unassembled WGS sequence"/>
</dbReference>
<evidence type="ECO:0000313" key="9">
    <source>
        <dbReference type="Proteomes" id="UP000295832"/>
    </source>
</evidence>
<dbReference type="GO" id="GO:0009424">
    <property type="term" value="C:bacterial-type flagellum hook"/>
    <property type="evidence" value="ECO:0007669"/>
    <property type="project" value="UniProtKB-UniRule"/>
</dbReference>
<proteinExistence type="inferred from homology"/>
<evidence type="ECO:0000256" key="3">
    <source>
        <dbReference type="ARBA" id="ARBA00023054"/>
    </source>
</evidence>
<dbReference type="GO" id="GO:0007155">
    <property type="term" value="P:cell adhesion"/>
    <property type="evidence" value="ECO:0007669"/>
    <property type="project" value="InterPro"/>
</dbReference>
<keyword evidence="4 5" id="KW-0975">Bacterial flagellum</keyword>
<dbReference type="PANTHER" id="PTHR30288">
    <property type="entry name" value="FLAGELLAR CAP/ASSEMBLY PROTEIN FLID"/>
    <property type="match status" value="1"/>
</dbReference>
<dbReference type="AlphaFoldDB" id="A0A4R8HFV6"/>
<dbReference type="RefSeq" id="WP_134114453.1">
    <property type="nucleotide sequence ID" value="NZ_SOEG01000002.1"/>
</dbReference>
<comment type="function">
    <text evidence="5">Required for morphogenesis and for the elongation of the flagellar filament by facilitating polymerization of the flagellin monomers at the tip of growing filament. Forms a capping structure, which prevents flagellin subunits (transported through the central channel of the flagellum) from leaking out without polymerization at the distal end.</text>
</comment>
<dbReference type="GO" id="GO:0005576">
    <property type="term" value="C:extracellular region"/>
    <property type="evidence" value="ECO:0007669"/>
    <property type="project" value="UniProtKB-SubCell"/>
</dbReference>